<dbReference type="SMART" id="SM00116">
    <property type="entry name" value="CBS"/>
    <property type="match status" value="2"/>
</dbReference>
<dbReference type="EMBL" id="CU459003">
    <property type="protein sequence ID" value="CAM75641.1"/>
    <property type="molecule type" value="Genomic_DNA"/>
</dbReference>
<dbReference type="CDD" id="cd04623">
    <property type="entry name" value="CBS_pair_bac_euk"/>
    <property type="match status" value="1"/>
</dbReference>
<dbReference type="InterPro" id="IPR046342">
    <property type="entry name" value="CBS_dom_sf"/>
</dbReference>
<dbReference type="PANTHER" id="PTHR43080:SF2">
    <property type="entry name" value="CBS DOMAIN-CONTAINING PROTEIN"/>
    <property type="match status" value="1"/>
</dbReference>
<dbReference type="InterPro" id="IPR051257">
    <property type="entry name" value="Diverse_CBS-Domain"/>
</dbReference>
<reference evidence="4" key="1">
    <citation type="journal article" date="2007" name="J. Bacteriol.">
        <title>Comparative genome analysis of four magnetotactic bacteria reveals a complex set of group-specific genes implicated in magnetosome biomineralization and function.</title>
        <authorList>
            <person name="Richter M."/>
            <person name="Kube M."/>
            <person name="Bazylinski D.A."/>
            <person name="Lombardot T."/>
            <person name="Gloeckner F.O."/>
            <person name="Reinhardt R."/>
            <person name="Schueler D."/>
        </authorList>
    </citation>
    <scope>NUCLEOTIDE SEQUENCE</scope>
    <source>
        <strain evidence="4">MSR-1</strain>
    </source>
</reference>
<sequence>MTVEDVLRDKGHEVHTIGSGASLHEAAGVMLDRNIGALLCVDGSGGIIGILSERDLTRSMAMHGHEAIDRTVSQCMNRDVIACRADDEVGNLLSIMTETRCRHLPVVHEGRVIGLVSIGDLIKAEHRL</sequence>
<dbReference type="Gene3D" id="3.10.580.10">
    <property type="entry name" value="CBS-domain"/>
    <property type="match status" value="1"/>
</dbReference>
<feature type="domain" description="CBS" evidence="3">
    <location>
        <begin position="76"/>
        <end position="128"/>
    </location>
</feature>
<dbReference type="Pfam" id="PF00571">
    <property type="entry name" value="CBS"/>
    <property type="match status" value="2"/>
</dbReference>
<dbReference type="AlphaFoldDB" id="A4TYD4"/>
<dbReference type="PROSITE" id="PS51371">
    <property type="entry name" value="CBS"/>
    <property type="match status" value="2"/>
</dbReference>
<protein>
    <submittedName>
        <fullName evidence="4">CBS domain protein</fullName>
    </submittedName>
</protein>
<dbReference type="RefSeq" id="WP_106002532.1">
    <property type="nucleotide sequence ID" value="NZ_CP027527.1"/>
</dbReference>
<dbReference type="InterPro" id="IPR044725">
    <property type="entry name" value="CBSX3_CBS_dom"/>
</dbReference>
<dbReference type="PANTHER" id="PTHR43080">
    <property type="entry name" value="CBS DOMAIN-CONTAINING PROTEIN CBSX3, MITOCHONDRIAL"/>
    <property type="match status" value="1"/>
</dbReference>
<feature type="domain" description="CBS" evidence="3">
    <location>
        <begin position="8"/>
        <end position="68"/>
    </location>
</feature>
<evidence type="ECO:0000259" key="3">
    <source>
        <dbReference type="PROSITE" id="PS51371"/>
    </source>
</evidence>
<proteinExistence type="predicted"/>
<evidence type="ECO:0000256" key="2">
    <source>
        <dbReference type="PROSITE-ProRule" id="PRU00703"/>
    </source>
</evidence>
<evidence type="ECO:0000256" key="1">
    <source>
        <dbReference type="ARBA" id="ARBA00023122"/>
    </source>
</evidence>
<name>A4TYD4_9PROT</name>
<accession>A4TYD4</accession>
<gene>
    <name evidence="4" type="ORF">MGR_1565</name>
</gene>
<organism evidence="4">
    <name type="scientific">Magnetospirillum gryphiswaldense</name>
    <dbReference type="NCBI Taxonomy" id="55518"/>
    <lineage>
        <taxon>Bacteria</taxon>
        <taxon>Pseudomonadati</taxon>
        <taxon>Pseudomonadota</taxon>
        <taxon>Alphaproteobacteria</taxon>
        <taxon>Rhodospirillales</taxon>
        <taxon>Rhodospirillaceae</taxon>
        <taxon>Magnetospirillum</taxon>
    </lineage>
</organism>
<dbReference type="SUPFAM" id="SSF54631">
    <property type="entry name" value="CBS-domain pair"/>
    <property type="match status" value="1"/>
</dbReference>
<dbReference type="InterPro" id="IPR000644">
    <property type="entry name" value="CBS_dom"/>
</dbReference>
<keyword evidence="1 2" id="KW-0129">CBS domain</keyword>
<evidence type="ECO:0000313" key="4">
    <source>
        <dbReference type="EMBL" id="CAM75641.1"/>
    </source>
</evidence>